<dbReference type="Pfam" id="PF00702">
    <property type="entry name" value="Hydrolase"/>
    <property type="match status" value="1"/>
</dbReference>
<dbReference type="PANTHER" id="PTHR43434">
    <property type="entry name" value="PHOSPHOGLYCOLATE PHOSPHATASE"/>
    <property type="match status" value="1"/>
</dbReference>
<dbReference type="Gene3D" id="3.40.50.1000">
    <property type="entry name" value="HAD superfamily/HAD-like"/>
    <property type="match status" value="1"/>
</dbReference>
<dbReference type="InterPro" id="IPR050155">
    <property type="entry name" value="HAD-like_hydrolase_sf"/>
</dbReference>
<accession>A0A239A5R5</accession>
<dbReference type="SUPFAM" id="SSF56784">
    <property type="entry name" value="HAD-like"/>
    <property type="match status" value="1"/>
</dbReference>
<dbReference type="PANTHER" id="PTHR43434:SF16">
    <property type="entry name" value="BLL8046 PROTEIN"/>
    <property type="match status" value="1"/>
</dbReference>
<name>A0A239A5R5_9ACTN</name>
<dbReference type="AlphaFoldDB" id="A0A239A5R5"/>
<dbReference type="GO" id="GO:0006281">
    <property type="term" value="P:DNA repair"/>
    <property type="evidence" value="ECO:0007669"/>
    <property type="project" value="TreeGrafter"/>
</dbReference>
<dbReference type="Gene3D" id="1.10.150.240">
    <property type="entry name" value="Putative phosphatase, domain 2"/>
    <property type="match status" value="1"/>
</dbReference>
<dbReference type="PRINTS" id="PR00413">
    <property type="entry name" value="HADHALOGNASE"/>
</dbReference>
<sequence>MDRIEAVLFDFDGTLWDCEPFIFQAYDECFRRHGHRLSDATWLGMMGTAGLSPWGHLEELTGGPVDRAAAERLFRRRKTELLATARARAGIRRLLDEIDRDGLRRAIVSNSDHVWITRYAAQCGIADGWAFIECADGDLVRAKPAPDLYRTALTRLGLEPEQAVAIEDSPTGIRAAQRAGLRCIAVRTLAAAVDGADAMIESFDRHDLNSLLSCVEPR</sequence>
<dbReference type="InterPro" id="IPR006439">
    <property type="entry name" value="HAD-SF_hydro_IA"/>
</dbReference>
<evidence type="ECO:0000313" key="1">
    <source>
        <dbReference type="EMBL" id="SNR90772.1"/>
    </source>
</evidence>
<dbReference type="NCBIfam" id="TIGR01509">
    <property type="entry name" value="HAD-SF-IA-v3"/>
    <property type="match status" value="1"/>
</dbReference>
<dbReference type="OrthoDB" id="9812856at2"/>
<dbReference type="GO" id="GO:0005829">
    <property type="term" value="C:cytosol"/>
    <property type="evidence" value="ECO:0007669"/>
    <property type="project" value="TreeGrafter"/>
</dbReference>
<proteinExistence type="predicted"/>
<evidence type="ECO:0000313" key="2">
    <source>
        <dbReference type="Proteomes" id="UP000198415"/>
    </source>
</evidence>
<dbReference type="RefSeq" id="WP_089294661.1">
    <property type="nucleotide sequence ID" value="NZ_BOMU01000047.1"/>
</dbReference>
<dbReference type="InterPro" id="IPR023198">
    <property type="entry name" value="PGP-like_dom2"/>
</dbReference>
<dbReference type="InterPro" id="IPR036412">
    <property type="entry name" value="HAD-like_sf"/>
</dbReference>
<dbReference type="SFLD" id="SFLDG01129">
    <property type="entry name" value="C1.5:_HAD__Beta-PGM__Phosphata"/>
    <property type="match status" value="1"/>
</dbReference>
<protein>
    <submittedName>
        <fullName evidence="1">Haloacid dehalogenase superfamily, subfamily IA, variant 3 with third motif having DD or ED</fullName>
    </submittedName>
</protein>
<organism evidence="1 2">
    <name type="scientific">Actinoplanes regularis</name>
    <dbReference type="NCBI Taxonomy" id="52697"/>
    <lineage>
        <taxon>Bacteria</taxon>
        <taxon>Bacillati</taxon>
        <taxon>Actinomycetota</taxon>
        <taxon>Actinomycetes</taxon>
        <taxon>Micromonosporales</taxon>
        <taxon>Micromonosporaceae</taxon>
        <taxon>Actinoplanes</taxon>
    </lineage>
</organism>
<dbReference type="Proteomes" id="UP000198415">
    <property type="component" value="Unassembled WGS sequence"/>
</dbReference>
<keyword evidence="2" id="KW-1185">Reference proteome</keyword>
<gene>
    <name evidence="1" type="ORF">SAMN06264365_10776</name>
</gene>
<dbReference type="GO" id="GO:0008967">
    <property type="term" value="F:phosphoglycolate phosphatase activity"/>
    <property type="evidence" value="ECO:0007669"/>
    <property type="project" value="TreeGrafter"/>
</dbReference>
<reference evidence="1 2" key="1">
    <citation type="submission" date="2017-06" db="EMBL/GenBank/DDBJ databases">
        <authorList>
            <person name="Kim H.J."/>
            <person name="Triplett B.A."/>
        </authorList>
    </citation>
    <scope>NUCLEOTIDE SEQUENCE [LARGE SCALE GENOMIC DNA]</scope>
    <source>
        <strain evidence="1 2">DSM 43151</strain>
    </source>
</reference>
<dbReference type="SFLD" id="SFLDS00003">
    <property type="entry name" value="Haloacid_Dehalogenase"/>
    <property type="match status" value="1"/>
</dbReference>
<dbReference type="InterPro" id="IPR023214">
    <property type="entry name" value="HAD_sf"/>
</dbReference>
<dbReference type="EMBL" id="FZNR01000007">
    <property type="protein sequence ID" value="SNR90772.1"/>
    <property type="molecule type" value="Genomic_DNA"/>
</dbReference>